<feature type="region of interest" description="Disordered" evidence="1">
    <location>
        <begin position="1"/>
        <end position="35"/>
    </location>
</feature>
<reference evidence="2 3" key="1">
    <citation type="submission" date="2015-01" db="EMBL/GenBank/DDBJ databases">
        <title>The Genome Sequence of Exophiala spinifera CBS89968.</title>
        <authorList>
            <consortium name="The Broad Institute Genomics Platform"/>
            <person name="Cuomo C."/>
            <person name="de Hoog S."/>
            <person name="Gorbushina A."/>
            <person name="Stielow B."/>
            <person name="Teixiera M."/>
            <person name="Abouelleil A."/>
            <person name="Chapman S.B."/>
            <person name="Priest M."/>
            <person name="Young S.K."/>
            <person name="Wortman J."/>
            <person name="Nusbaum C."/>
            <person name="Birren B."/>
        </authorList>
    </citation>
    <scope>NUCLEOTIDE SEQUENCE [LARGE SCALE GENOMIC DNA]</scope>
    <source>
        <strain evidence="2 3">CBS 89968</strain>
    </source>
</reference>
<feature type="compositionally biased region" description="Polar residues" evidence="1">
    <location>
        <begin position="1"/>
        <end position="11"/>
    </location>
</feature>
<organism evidence="2 3">
    <name type="scientific">Exophiala spinifera</name>
    <dbReference type="NCBI Taxonomy" id="91928"/>
    <lineage>
        <taxon>Eukaryota</taxon>
        <taxon>Fungi</taxon>
        <taxon>Dikarya</taxon>
        <taxon>Ascomycota</taxon>
        <taxon>Pezizomycotina</taxon>
        <taxon>Eurotiomycetes</taxon>
        <taxon>Chaetothyriomycetidae</taxon>
        <taxon>Chaetothyriales</taxon>
        <taxon>Herpotrichiellaceae</taxon>
        <taxon>Exophiala</taxon>
    </lineage>
</organism>
<evidence type="ECO:0000313" key="3">
    <source>
        <dbReference type="Proteomes" id="UP000053328"/>
    </source>
</evidence>
<dbReference type="EMBL" id="KN847496">
    <property type="protein sequence ID" value="KIW14180.1"/>
    <property type="molecule type" value="Genomic_DNA"/>
</dbReference>
<gene>
    <name evidence="2" type="ORF">PV08_06961</name>
</gene>
<dbReference type="VEuPathDB" id="FungiDB:PV08_06961"/>
<accession>A0A0D2B654</accession>
<dbReference type="Proteomes" id="UP000053328">
    <property type="component" value="Unassembled WGS sequence"/>
</dbReference>
<protein>
    <submittedName>
        <fullName evidence="2">Uncharacterized protein</fullName>
    </submittedName>
</protein>
<dbReference type="RefSeq" id="XP_016234396.1">
    <property type="nucleotide sequence ID" value="XM_016381294.1"/>
</dbReference>
<dbReference type="AlphaFoldDB" id="A0A0D2B654"/>
<evidence type="ECO:0000313" key="2">
    <source>
        <dbReference type="EMBL" id="KIW14180.1"/>
    </source>
</evidence>
<name>A0A0D2B654_9EURO</name>
<dbReference type="HOGENOM" id="CLU_044860_1_0_1"/>
<dbReference type="GeneID" id="27334044"/>
<evidence type="ECO:0000256" key="1">
    <source>
        <dbReference type="SAM" id="MobiDB-lite"/>
    </source>
</evidence>
<dbReference type="STRING" id="91928.A0A0D2B654"/>
<sequence length="313" mass="35157">MDSQQGSTLRQSHAEICPADHTDLSGDSSNSLLAHGERCGTVDQPSFPNIAASGDAEQQYQFELQEVARYLRSSPYNDQRPEFFLPAEQFQQFEEELERRRGFAGARPKYDYSYATGTLTLRMPSHMHEALVADLNQSLIGFLLEARKNKETPVSSFAKSIFPMASADVRYPSKDGTDDVLRQPDFEFRTVEHPEYPVLIAQEYIEQTEGHIRTVIAIDLNYPKGKGAQLLVWRAKFGEDGKFEGIACDSMEIRSKDGAKNPNSQARLVISLQDFTFGQGKDEDVGLQSVTVTLLADDLYSVLERMEQLLEAN</sequence>
<keyword evidence="3" id="KW-1185">Reference proteome</keyword>
<dbReference type="OrthoDB" id="3485856at2759"/>
<proteinExistence type="predicted"/>